<protein>
    <recommendedName>
        <fullName evidence="3">Nucleoside-diphosphate sugar epimerase</fullName>
    </recommendedName>
</protein>
<reference evidence="2" key="1">
    <citation type="journal article" date="2019" name="Int. J. Syst. Evol. Microbiol.">
        <title>The Global Catalogue of Microorganisms (GCM) 10K type strain sequencing project: providing services to taxonomists for standard genome sequencing and annotation.</title>
        <authorList>
            <consortium name="The Broad Institute Genomics Platform"/>
            <consortium name="The Broad Institute Genome Sequencing Center for Infectious Disease"/>
            <person name="Wu L."/>
            <person name="Ma J."/>
        </authorList>
    </citation>
    <scope>NUCLEOTIDE SEQUENCE [LARGE SCALE GENOMIC DNA]</scope>
    <source>
        <strain evidence="2">LMG 29894</strain>
    </source>
</reference>
<dbReference type="Gene3D" id="3.40.50.720">
    <property type="entry name" value="NAD(P)-binding Rossmann-like Domain"/>
    <property type="match status" value="1"/>
</dbReference>
<dbReference type="RefSeq" id="WP_378162858.1">
    <property type="nucleotide sequence ID" value="NZ_JBHSBU010000001.1"/>
</dbReference>
<gene>
    <name evidence="1" type="ORF">ACFOW7_07880</name>
</gene>
<dbReference type="InterPro" id="IPR036291">
    <property type="entry name" value="NAD(P)-bd_dom_sf"/>
</dbReference>
<dbReference type="EMBL" id="JBHSBU010000001">
    <property type="protein sequence ID" value="MFC4159273.1"/>
    <property type="molecule type" value="Genomic_DNA"/>
</dbReference>
<evidence type="ECO:0000313" key="1">
    <source>
        <dbReference type="EMBL" id="MFC4159273.1"/>
    </source>
</evidence>
<name>A0ABV8MM93_9NEIS</name>
<sequence>MLDDERFRPPLAPPEAVVAGAVGRVGEALLNALVASERYGKLHVLTRQTLVSAHRAVADWCVAGRLDHETLTLAPPPPVQDAFLLVGGSRLHSARDRAAHMLNQHEVAPLAQVLASAGARRLFLVCPVGPLTQMSAFQHFYAAEAMPQLIRLPFHQVAVLLPTDSAPAVTAHGWRRLLQIYLSQFQLLLPRSGQSFTPERFAEAVLAVAAEEKPGLSVHDARALWHKLGVSRPPGSWW</sequence>
<organism evidence="1 2">
    <name type="scientific">Chitinimonas lacunae</name>
    <dbReference type="NCBI Taxonomy" id="1963018"/>
    <lineage>
        <taxon>Bacteria</taxon>
        <taxon>Pseudomonadati</taxon>
        <taxon>Pseudomonadota</taxon>
        <taxon>Betaproteobacteria</taxon>
        <taxon>Neisseriales</taxon>
        <taxon>Chitinibacteraceae</taxon>
        <taxon>Chitinimonas</taxon>
    </lineage>
</organism>
<proteinExistence type="predicted"/>
<dbReference type="Proteomes" id="UP001595791">
    <property type="component" value="Unassembled WGS sequence"/>
</dbReference>
<comment type="caution">
    <text evidence="1">The sequence shown here is derived from an EMBL/GenBank/DDBJ whole genome shotgun (WGS) entry which is preliminary data.</text>
</comment>
<evidence type="ECO:0000313" key="2">
    <source>
        <dbReference type="Proteomes" id="UP001595791"/>
    </source>
</evidence>
<dbReference type="SUPFAM" id="SSF51735">
    <property type="entry name" value="NAD(P)-binding Rossmann-fold domains"/>
    <property type="match status" value="1"/>
</dbReference>
<keyword evidence="2" id="KW-1185">Reference proteome</keyword>
<evidence type="ECO:0008006" key="3">
    <source>
        <dbReference type="Google" id="ProtNLM"/>
    </source>
</evidence>
<accession>A0ABV8MM93</accession>